<organism evidence="2 3">
    <name type="scientific">Iris pallida</name>
    <name type="common">Sweet iris</name>
    <dbReference type="NCBI Taxonomy" id="29817"/>
    <lineage>
        <taxon>Eukaryota</taxon>
        <taxon>Viridiplantae</taxon>
        <taxon>Streptophyta</taxon>
        <taxon>Embryophyta</taxon>
        <taxon>Tracheophyta</taxon>
        <taxon>Spermatophyta</taxon>
        <taxon>Magnoliopsida</taxon>
        <taxon>Liliopsida</taxon>
        <taxon>Asparagales</taxon>
        <taxon>Iridaceae</taxon>
        <taxon>Iridoideae</taxon>
        <taxon>Irideae</taxon>
        <taxon>Iris</taxon>
    </lineage>
</organism>
<accession>A0AAX6HPE3</accession>
<feature type="region of interest" description="Disordered" evidence="1">
    <location>
        <begin position="42"/>
        <end position="65"/>
    </location>
</feature>
<dbReference type="AlphaFoldDB" id="A0AAX6HPE3"/>
<evidence type="ECO:0000313" key="3">
    <source>
        <dbReference type="Proteomes" id="UP001140949"/>
    </source>
</evidence>
<evidence type="ECO:0000313" key="2">
    <source>
        <dbReference type="EMBL" id="KAJ6842593.1"/>
    </source>
</evidence>
<comment type="caution">
    <text evidence="2">The sequence shown here is derived from an EMBL/GenBank/DDBJ whole genome shotgun (WGS) entry which is preliminary data.</text>
</comment>
<dbReference type="Proteomes" id="UP001140949">
    <property type="component" value="Unassembled WGS sequence"/>
</dbReference>
<reference evidence="2" key="1">
    <citation type="journal article" date="2023" name="GigaByte">
        <title>Genome assembly of the bearded iris, Iris pallida Lam.</title>
        <authorList>
            <person name="Bruccoleri R.E."/>
            <person name="Oakeley E.J."/>
            <person name="Faust A.M.E."/>
            <person name="Altorfer M."/>
            <person name="Dessus-Babus S."/>
            <person name="Burckhardt D."/>
            <person name="Oertli M."/>
            <person name="Naumann U."/>
            <person name="Petersen F."/>
            <person name="Wong J."/>
        </authorList>
    </citation>
    <scope>NUCLEOTIDE SEQUENCE</scope>
    <source>
        <strain evidence="2">GSM-AAB239-AS_SAM_17_03QT</strain>
    </source>
</reference>
<keyword evidence="3" id="KW-1185">Reference proteome</keyword>
<sequence length="91" mass="10159">MDLSRVCKFFDLLFLVSSIDDPNPLTNYNIISLPHLPLPRPGMASTRRTVGVPCHRPPSRSNSSSITIHLIISNLPSRHGLQRPPLKHSLL</sequence>
<reference evidence="2" key="2">
    <citation type="submission" date="2023-04" db="EMBL/GenBank/DDBJ databases">
        <authorList>
            <person name="Bruccoleri R.E."/>
            <person name="Oakeley E.J."/>
            <person name="Faust A.-M."/>
            <person name="Dessus-Babus S."/>
            <person name="Altorfer M."/>
            <person name="Burckhardt D."/>
            <person name="Oertli M."/>
            <person name="Naumann U."/>
            <person name="Petersen F."/>
            <person name="Wong J."/>
        </authorList>
    </citation>
    <scope>NUCLEOTIDE SEQUENCE</scope>
    <source>
        <strain evidence="2">GSM-AAB239-AS_SAM_17_03QT</strain>
        <tissue evidence="2">Leaf</tissue>
    </source>
</reference>
<dbReference type="EMBL" id="JANAVB010007430">
    <property type="protein sequence ID" value="KAJ6842593.1"/>
    <property type="molecule type" value="Genomic_DNA"/>
</dbReference>
<evidence type="ECO:0000256" key="1">
    <source>
        <dbReference type="SAM" id="MobiDB-lite"/>
    </source>
</evidence>
<protein>
    <submittedName>
        <fullName evidence="2">Calnexin-like protein</fullName>
    </submittedName>
</protein>
<proteinExistence type="predicted"/>
<name>A0AAX6HPE3_IRIPA</name>
<gene>
    <name evidence="2" type="ORF">M6B38_300985</name>
</gene>